<sequence>MSQSPDEGRAARIQRYKEERRKQLMARTATLFSANVTDRRVKKAANRTPSEDPANHVKSSSELNLNTASTSVPIRTTRTSRLRAAASNHAESTTPPKKTSNRSSSVHSLLEDDKTKIPKNSKLIDRDKVRTHIRKQSNEKENLKSISTTCISNKEIGAIRTKLKHSSNKNILAKDKSNFIVTSPKENIDEKNISNIDEEKKCLTDDTKLVIIKDEEKNDNVDEIFNNILGDKSLSNSMEKETFENLFNDIVVGNNIKDNNIEIRINNEVLDENISQQQRELKNNQRNSYIPVIKDAKASNKNDNSNVKLEARYVVPKMKGAEVGGLLGAVCVRKVERFSELLSNLCSPCEADLLFEDILVENGINGDCTPRTKGPECTPPCRRAQPTPRAPMTPKRSGALAPAASDADAEHGEFSYHSNVNVRGSSAILAPSSASSERRGARVSARSSKGAAAFSCPFQRD</sequence>
<dbReference type="Proteomes" id="UP000837857">
    <property type="component" value="Chromosome 11"/>
</dbReference>
<gene>
    <name evidence="2" type="ORF">IPOD504_LOCUS1659</name>
</gene>
<evidence type="ECO:0000313" key="3">
    <source>
        <dbReference type="Proteomes" id="UP000837857"/>
    </source>
</evidence>
<feature type="compositionally biased region" description="Low complexity" evidence="1">
    <location>
        <begin position="75"/>
        <end position="87"/>
    </location>
</feature>
<feature type="region of interest" description="Disordered" evidence="1">
    <location>
        <begin position="430"/>
        <end position="461"/>
    </location>
</feature>
<dbReference type="EMBL" id="OW152823">
    <property type="protein sequence ID" value="CAH2039427.1"/>
    <property type="molecule type" value="Genomic_DNA"/>
</dbReference>
<protein>
    <submittedName>
        <fullName evidence="2">Uncharacterized protein</fullName>
    </submittedName>
</protein>
<feature type="region of interest" description="Disordered" evidence="1">
    <location>
        <begin position="34"/>
        <end position="117"/>
    </location>
</feature>
<feature type="compositionally biased region" description="Polar residues" evidence="1">
    <location>
        <begin position="57"/>
        <end position="74"/>
    </location>
</feature>
<name>A0ABN8HXC3_9NEOP</name>
<feature type="non-terminal residue" evidence="2">
    <location>
        <position position="461"/>
    </location>
</feature>
<reference evidence="2" key="1">
    <citation type="submission" date="2022-03" db="EMBL/GenBank/DDBJ databases">
        <authorList>
            <person name="Martin H S."/>
        </authorList>
    </citation>
    <scope>NUCLEOTIDE SEQUENCE</scope>
</reference>
<evidence type="ECO:0000313" key="2">
    <source>
        <dbReference type="EMBL" id="CAH2039427.1"/>
    </source>
</evidence>
<feature type="compositionally biased region" description="Polar residues" evidence="1">
    <location>
        <begin position="89"/>
        <end position="107"/>
    </location>
</feature>
<proteinExistence type="predicted"/>
<keyword evidence="3" id="KW-1185">Reference proteome</keyword>
<accession>A0ABN8HXC3</accession>
<evidence type="ECO:0000256" key="1">
    <source>
        <dbReference type="SAM" id="MobiDB-lite"/>
    </source>
</evidence>
<feature type="region of interest" description="Disordered" evidence="1">
    <location>
        <begin position="1"/>
        <end position="22"/>
    </location>
</feature>
<organism evidence="2 3">
    <name type="scientific">Iphiclides podalirius</name>
    <name type="common">scarce swallowtail</name>
    <dbReference type="NCBI Taxonomy" id="110791"/>
    <lineage>
        <taxon>Eukaryota</taxon>
        <taxon>Metazoa</taxon>
        <taxon>Ecdysozoa</taxon>
        <taxon>Arthropoda</taxon>
        <taxon>Hexapoda</taxon>
        <taxon>Insecta</taxon>
        <taxon>Pterygota</taxon>
        <taxon>Neoptera</taxon>
        <taxon>Endopterygota</taxon>
        <taxon>Lepidoptera</taxon>
        <taxon>Glossata</taxon>
        <taxon>Ditrysia</taxon>
        <taxon>Papilionoidea</taxon>
        <taxon>Papilionidae</taxon>
        <taxon>Papilioninae</taxon>
        <taxon>Iphiclides</taxon>
    </lineage>
</organism>
<feature type="region of interest" description="Disordered" evidence="1">
    <location>
        <begin position="374"/>
        <end position="416"/>
    </location>
</feature>